<dbReference type="CDD" id="cd06267">
    <property type="entry name" value="PBP1_LacI_sugar_binding-like"/>
    <property type="match status" value="1"/>
</dbReference>
<dbReference type="Gene3D" id="3.40.50.2300">
    <property type="match status" value="2"/>
</dbReference>
<evidence type="ECO:0000256" key="2">
    <source>
        <dbReference type="ARBA" id="ARBA00023125"/>
    </source>
</evidence>
<dbReference type="CDD" id="cd01392">
    <property type="entry name" value="HTH_LacI"/>
    <property type="match status" value="1"/>
</dbReference>
<comment type="caution">
    <text evidence="5">The sequence shown here is derived from an EMBL/GenBank/DDBJ whole genome shotgun (WGS) entry which is preliminary data.</text>
</comment>
<keyword evidence="1" id="KW-0805">Transcription regulation</keyword>
<dbReference type="RefSeq" id="WP_117397812.1">
    <property type="nucleotide sequence ID" value="NZ_QVNQ01000001.1"/>
</dbReference>
<dbReference type="AlphaFoldDB" id="A0A372GPR4"/>
<name>A0A372GPR4_9ACTN</name>
<dbReference type="Pfam" id="PF00532">
    <property type="entry name" value="Peripla_BP_1"/>
    <property type="match status" value="1"/>
</dbReference>
<dbReference type="Gene3D" id="1.10.260.40">
    <property type="entry name" value="lambda repressor-like DNA-binding domains"/>
    <property type="match status" value="1"/>
</dbReference>
<feature type="domain" description="HTH lacI-type" evidence="4">
    <location>
        <begin position="3"/>
        <end position="57"/>
    </location>
</feature>
<dbReference type="GO" id="GO:0000976">
    <property type="term" value="F:transcription cis-regulatory region binding"/>
    <property type="evidence" value="ECO:0007669"/>
    <property type="project" value="TreeGrafter"/>
</dbReference>
<accession>A0A372GPR4</accession>
<keyword evidence="3" id="KW-0804">Transcription</keyword>
<keyword evidence="6" id="KW-1185">Reference proteome</keyword>
<dbReference type="PROSITE" id="PS50932">
    <property type="entry name" value="HTH_LACI_2"/>
    <property type="match status" value="1"/>
</dbReference>
<dbReference type="InterPro" id="IPR000843">
    <property type="entry name" value="HTH_LacI"/>
</dbReference>
<gene>
    <name evidence="5" type="ORF">D0T12_03800</name>
</gene>
<dbReference type="PANTHER" id="PTHR30146">
    <property type="entry name" value="LACI-RELATED TRANSCRIPTIONAL REPRESSOR"/>
    <property type="match status" value="1"/>
</dbReference>
<keyword evidence="2" id="KW-0238">DNA-binding</keyword>
<sequence length="333" mass="35195">MGSLADISERAGVSIATASRVLNGSKHPVSAAMRERVLNAAAELGYAPSFAARALVTGRTPIVGVIVGDIVDPYFAHIARGVEHVAGRLGYLTMLSSAHRSTEAEIRHLRALRATQARGVIFASSGYTDDPHRQELQQAVDEARESGARVLTLAHRELDCPSVTFDSRAAAYDITDYVVSLGHRRIAFVDGPKGLFTSLERCAGYEAAMAAAGLDPLRFEGGFEYEAGYDAAQHIAAAGPLPDAIIGVNDDVAIGIVMGLRSAGIEVPERVSVAGINDTRPAAYTGLTTVSAPLYELGLTAARIVLAEKGADEPSDKVLPHQLVPRSTTRRAN</sequence>
<dbReference type="OrthoDB" id="59108at2"/>
<dbReference type="GO" id="GO:0003700">
    <property type="term" value="F:DNA-binding transcription factor activity"/>
    <property type="evidence" value="ECO:0007669"/>
    <property type="project" value="TreeGrafter"/>
</dbReference>
<dbReference type="SUPFAM" id="SSF53822">
    <property type="entry name" value="Periplasmic binding protein-like I"/>
    <property type="match status" value="1"/>
</dbReference>
<evidence type="ECO:0000256" key="1">
    <source>
        <dbReference type="ARBA" id="ARBA00023015"/>
    </source>
</evidence>
<evidence type="ECO:0000313" key="5">
    <source>
        <dbReference type="EMBL" id="RFS87364.1"/>
    </source>
</evidence>
<reference evidence="5 6" key="1">
    <citation type="submission" date="2018-08" db="EMBL/GenBank/DDBJ databases">
        <title>Actinomadura spongicola sp. nov., isolated from marine sponge Leucetta chagosensis.</title>
        <authorList>
            <person name="Li L."/>
            <person name="Lin H.W."/>
        </authorList>
    </citation>
    <scope>NUCLEOTIDE SEQUENCE [LARGE SCALE GENOMIC DNA]</scope>
    <source>
        <strain evidence="5 6">LHW52907</strain>
    </source>
</reference>
<dbReference type="Proteomes" id="UP000262882">
    <property type="component" value="Unassembled WGS sequence"/>
</dbReference>
<evidence type="ECO:0000313" key="6">
    <source>
        <dbReference type="Proteomes" id="UP000262882"/>
    </source>
</evidence>
<dbReference type="InterPro" id="IPR001761">
    <property type="entry name" value="Peripla_BP/Lac1_sug-bd_dom"/>
</dbReference>
<proteinExistence type="predicted"/>
<organism evidence="5 6">
    <name type="scientific">Actinomadura spongiicola</name>
    <dbReference type="NCBI Taxonomy" id="2303421"/>
    <lineage>
        <taxon>Bacteria</taxon>
        <taxon>Bacillati</taxon>
        <taxon>Actinomycetota</taxon>
        <taxon>Actinomycetes</taxon>
        <taxon>Streptosporangiales</taxon>
        <taxon>Thermomonosporaceae</taxon>
        <taxon>Actinomadura</taxon>
    </lineage>
</organism>
<evidence type="ECO:0000259" key="4">
    <source>
        <dbReference type="PROSITE" id="PS50932"/>
    </source>
</evidence>
<dbReference type="EMBL" id="QVNQ01000001">
    <property type="protein sequence ID" value="RFS87364.1"/>
    <property type="molecule type" value="Genomic_DNA"/>
</dbReference>
<dbReference type="InterPro" id="IPR028082">
    <property type="entry name" value="Peripla_BP_I"/>
</dbReference>
<dbReference type="SMART" id="SM00354">
    <property type="entry name" value="HTH_LACI"/>
    <property type="match status" value="1"/>
</dbReference>
<evidence type="ECO:0000256" key="3">
    <source>
        <dbReference type="ARBA" id="ARBA00023163"/>
    </source>
</evidence>
<dbReference type="InterPro" id="IPR010982">
    <property type="entry name" value="Lambda_DNA-bd_dom_sf"/>
</dbReference>
<protein>
    <submittedName>
        <fullName evidence="5">LacI family transcriptional regulator</fullName>
    </submittedName>
</protein>
<dbReference type="SUPFAM" id="SSF47413">
    <property type="entry name" value="lambda repressor-like DNA-binding domains"/>
    <property type="match status" value="1"/>
</dbReference>
<dbReference type="Pfam" id="PF00356">
    <property type="entry name" value="LacI"/>
    <property type="match status" value="1"/>
</dbReference>
<dbReference type="PANTHER" id="PTHR30146:SF153">
    <property type="entry name" value="LACTOSE OPERON REPRESSOR"/>
    <property type="match status" value="1"/>
</dbReference>